<name>A0A4Q2D120_9AGAR</name>
<dbReference type="PANTHER" id="PTHR33096">
    <property type="entry name" value="CXC2 DOMAIN-CONTAINING PROTEIN"/>
    <property type="match status" value="1"/>
</dbReference>
<sequence>MNYQPLVGSFHGHAHNRLCQLNNLATYVKGMGLEDLEGCKRFFSKSNALASSLRYTSTFHRQQKILEFIKHHNGLDTSQNLSKFIVENYKQALDILSSEPLLKKKMHEHGIQSPEVFEQWKKEEFDYLQSLSKELVEETQKMDYYQKLVNFYDQQRKHQALQENFRNTWIAFNPPTAEPLAQIPAPPAGPKPRRKLPHTQLKHAAENERKALDAVQELEVQLEIAERWRPGDSEWEEARDLVNRRRYQRCLDELESLVVSSMFELSKMNMAQTGYKLRKHIANALKVRSTAIRNALLRYNTAAAAMDPPRPTLSWDTVVEYAFLSDFDLLRDTRQDIRQRMWAQPLMRMLMDQYFKTERARKEIRRLNVEIKRVITHIQDEENFLRGMQDYVAQSDQILAFHVGRYREHRTRFSSLHLHQFSKLLILPGFT</sequence>
<proteinExistence type="predicted"/>
<keyword evidence="2" id="KW-1185">Reference proteome</keyword>
<reference evidence="1 2" key="1">
    <citation type="submission" date="2019-01" db="EMBL/GenBank/DDBJ databases">
        <title>Draft genome sequence of Psathyrella aberdarensis IHI B618.</title>
        <authorList>
            <person name="Buettner E."/>
            <person name="Kellner H."/>
        </authorList>
    </citation>
    <scope>NUCLEOTIDE SEQUENCE [LARGE SCALE GENOMIC DNA]</scope>
    <source>
        <strain evidence="1 2">IHI B618</strain>
    </source>
</reference>
<dbReference type="Pfam" id="PF18758">
    <property type="entry name" value="KDZ"/>
    <property type="match status" value="1"/>
</dbReference>
<accession>A0A4Q2D120</accession>
<dbReference type="Proteomes" id="UP000290288">
    <property type="component" value="Unassembled WGS sequence"/>
</dbReference>
<dbReference type="InterPro" id="IPR040521">
    <property type="entry name" value="KDZ"/>
</dbReference>
<dbReference type="PANTHER" id="PTHR33096:SF1">
    <property type="entry name" value="CXC1-LIKE CYSTEINE CLUSTER ASSOCIATED WITH KDZ TRANSPOSASES DOMAIN-CONTAINING PROTEIN"/>
    <property type="match status" value="1"/>
</dbReference>
<protein>
    <submittedName>
        <fullName evidence="1">Uncharacterized protein</fullName>
    </submittedName>
</protein>
<dbReference type="STRING" id="2316362.A0A4Q2D120"/>
<organism evidence="1 2">
    <name type="scientific">Candolleomyces aberdarensis</name>
    <dbReference type="NCBI Taxonomy" id="2316362"/>
    <lineage>
        <taxon>Eukaryota</taxon>
        <taxon>Fungi</taxon>
        <taxon>Dikarya</taxon>
        <taxon>Basidiomycota</taxon>
        <taxon>Agaricomycotina</taxon>
        <taxon>Agaricomycetes</taxon>
        <taxon>Agaricomycetidae</taxon>
        <taxon>Agaricales</taxon>
        <taxon>Agaricineae</taxon>
        <taxon>Psathyrellaceae</taxon>
        <taxon>Candolleomyces</taxon>
    </lineage>
</organism>
<dbReference type="OrthoDB" id="3246730at2759"/>
<gene>
    <name evidence="1" type="ORF">EST38_g12976</name>
</gene>
<dbReference type="EMBL" id="SDEE01001089">
    <property type="protein sequence ID" value="RXW12877.1"/>
    <property type="molecule type" value="Genomic_DNA"/>
</dbReference>
<evidence type="ECO:0000313" key="1">
    <source>
        <dbReference type="EMBL" id="RXW12877.1"/>
    </source>
</evidence>
<dbReference type="AlphaFoldDB" id="A0A4Q2D120"/>
<comment type="caution">
    <text evidence="1">The sequence shown here is derived from an EMBL/GenBank/DDBJ whole genome shotgun (WGS) entry which is preliminary data.</text>
</comment>
<evidence type="ECO:0000313" key="2">
    <source>
        <dbReference type="Proteomes" id="UP000290288"/>
    </source>
</evidence>